<comment type="caution">
    <text evidence="3">The sequence shown here is derived from an EMBL/GenBank/DDBJ whole genome shotgun (WGS) entry which is preliminary data.</text>
</comment>
<reference evidence="4" key="1">
    <citation type="submission" date="2016-11" db="EMBL/GenBank/DDBJ databases">
        <authorList>
            <person name="Jaros S."/>
            <person name="Januszkiewicz K."/>
            <person name="Wedrychowicz H."/>
        </authorList>
    </citation>
    <scope>NUCLEOTIDE SEQUENCE [LARGE SCALE GENOMIC DNA]</scope>
    <source>
        <strain evidence="4">DSM 4029</strain>
    </source>
</reference>
<evidence type="ECO:0000313" key="3">
    <source>
        <dbReference type="EMBL" id="SHG05497.1"/>
    </source>
</evidence>
<dbReference type="GO" id="GO:0033958">
    <property type="term" value="F:DNA-deoxyinosine glycosylase activity"/>
    <property type="evidence" value="ECO:0007669"/>
    <property type="project" value="UniProtKB-EC"/>
</dbReference>
<dbReference type="InterPro" id="IPR005122">
    <property type="entry name" value="Uracil-DNA_glycosylase-like"/>
</dbReference>
<keyword evidence="2" id="KW-0326">Glycosidase</keyword>
<evidence type="ECO:0000313" key="5">
    <source>
        <dbReference type="Proteomes" id="UP000474718"/>
    </source>
</evidence>
<dbReference type="Gene3D" id="3.40.470.10">
    <property type="entry name" value="Uracil-DNA glycosylase-like domain"/>
    <property type="match status" value="1"/>
</dbReference>
<evidence type="ECO:0000313" key="4">
    <source>
        <dbReference type="Proteomes" id="UP000184089"/>
    </source>
</evidence>
<dbReference type="CDD" id="cd10032">
    <property type="entry name" value="UDG-F6_HDG"/>
    <property type="match status" value="1"/>
</dbReference>
<evidence type="ECO:0000313" key="2">
    <source>
        <dbReference type="EMBL" id="MZL70675.1"/>
    </source>
</evidence>
<sequence length="165" mass="18241">MGQLVEHTFLPVWSSESEVLILGTIPSPKSRENGFYYGHPQNRFWRVVAGVLGEPVPEGNAAKEQFCLRRHIALWDVLAACEIEGAADATIRRPRANDIAGLLQKTRVRTVFTTGAKAHALYQRHCLPQTGVEDIPLPSTSPANARFTLERLIAAYRPLGEALGR</sequence>
<dbReference type="NCBIfam" id="TIGR04274">
    <property type="entry name" value="hypoxanDNAglyco"/>
    <property type="match status" value="1"/>
</dbReference>
<dbReference type="SMART" id="SM00987">
    <property type="entry name" value="UreE_C"/>
    <property type="match status" value="1"/>
</dbReference>
<protein>
    <submittedName>
        <fullName evidence="2">DNA-deoxyinosine glycosylase</fullName>
        <ecNumber evidence="2">3.2.2.15</ecNumber>
    </submittedName>
    <submittedName>
        <fullName evidence="3">G/U mismatch-specific uracil-DNA glycosylase</fullName>
    </submittedName>
</protein>
<keyword evidence="2" id="KW-0378">Hydrolase</keyword>
<keyword evidence="5" id="KW-1185">Reference proteome</keyword>
<dbReference type="SMART" id="SM00986">
    <property type="entry name" value="UDG"/>
    <property type="match status" value="1"/>
</dbReference>
<name>A0AAQ1MCV7_9FIRM</name>
<reference evidence="2 5" key="3">
    <citation type="journal article" date="2019" name="Nat. Med.">
        <title>A library of human gut bacterial isolates paired with longitudinal multiomics data enables mechanistic microbiome research.</title>
        <authorList>
            <person name="Poyet M."/>
            <person name="Groussin M."/>
            <person name="Gibbons S.M."/>
            <person name="Avila-Pacheco J."/>
            <person name="Jiang X."/>
            <person name="Kearney S.M."/>
            <person name="Perrotta A.R."/>
            <person name="Berdy B."/>
            <person name="Zhao S."/>
            <person name="Lieberman T.D."/>
            <person name="Swanson P.K."/>
            <person name="Smith M."/>
            <person name="Roesemann S."/>
            <person name="Alexander J.E."/>
            <person name="Rich S.A."/>
            <person name="Livny J."/>
            <person name="Vlamakis H."/>
            <person name="Clish C."/>
            <person name="Bullock K."/>
            <person name="Deik A."/>
            <person name="Scott J."/>
            <person name="Pierce K.A."/>
            <person name="Xavier R.J."/>
            <person name="Alm E.J."/>
        </authorList>
    </citation>
    <scope>NUCLEOTIDE SEQUENCE [LARGE SCALE GENOMIC DNA]</scope>
    <source>
        <strain evidence="2 5">BIOML-A2</strain>
    </source>
</reference>
<feature type="domain" description="Uracil-DNA glycosylase-like" evidence="1">
    <location>
        <begin position="10"/>
        <end position="160"/>
    </location>
</feature>
<organism evidence="3 4">
    <name type="scientific">Bittarella massiliensis</name>
    <name type="common">ex Durand et al. 2017</name>
    <dbReference type="NCBI Taxonomy" id="1720313"/>
    <lineage>
        <taxon>Bacteria</taxon>
        <taxon>Bacillati</taxon>
        <taxon>Bacillota</taxon>
        <taxon>Clostridia</taxon>
        <taxon>Eubacteriales</taxon>
        <taxon>Oscillospiraceae</taxon>
        <taxon>Bittarella (ex Durand et al. 2017)</taxon>
    </lineage>
</organism>
<evidence type="ECO:0000259" key="1">
    <source>
        <dbReference type="SMART" id="SM00986"/>
    </source>
</evidence>
<dbReference type="EMBL" id="FQVY01000002">
    <property type="protein sequence ID" value="SHG05497.1"/>
    <property type="molecule type" value="Genomic_DNA"/>
</dbReference>
<proteinExistence type="predicted"/>
<accession>A0AAQ1MCV7</accession>
<dbReference type="InterPro" id="IPR036895">
    <property type="entry name" value="Uracil-DNA_glycosylase-like_sf"/>
</dbReference>
<dbReference type="EMBL" id="WWVX01000009">
    <property type="protein sequence ID" value="MZL70675.1"/>
    <property type="molecule type" value="Genomic_DNA"/>
</dbReference>
<dbReference type="InterPro" id="IPR026353">
    <property type="entry name" value="Hypoxan-DNA_Glyclase"/>
</dbReference>
<dbReference type="SUPFAM" id="SSF52141">
    <property type="entry name" value="Uracil-DNA glycosylase-like"/>
    <property type="match status" value="1"/>
</dbReference>
<dbReference type="Proteomes" id="UP000474718">
    <property type="component" value="Unassembled WGS sequence"/>
</dbReference>
<dbReference type="Proteomes" id="UP000184089">
    <property type="component" value="Unassembled WGS sequence"/>
</dbReference>
<gene>
    <name evidence="2" type="ORF">GT747_13035</name>
    <name evidence="3" type="ORF">SAMN05444424_1300</name>
</gene>
<dbReference type="AlphaFoldDB" id="A0AAQ1MCV7"/>
<reference evidence="3" key="2">
    <citation type="submission" date="2016-11" db="EMBL/GenBank/DDBJ databases">
        <authorList>
            <person name="Varghese N."/>
            <person name="Submissions S."/>
        </authorList>
    </citation>
    <scope>NUCLEOTIDE SEQUENCE</scope>
    <source>
        <strain evidence="3">DSM 4029</strain>
    </source>
</reference>
<dbReference type="Pfam" id="PF03167">
    <property type="entry name" value="UDG"/>
    <property type="match status" value="1"/>
</dbReference>
<dbReference type="EC" id="3.2.2.15" evidence="2"/>
<dbReference type="RefSeq" id="WP_021660577.1">
    <property type="nucleotide sequence ID" value="NZ_FQVY01000002.1"/>
</dbReference>